<dbReference type="GO" id="GO:0004497">
    <property type="term" value="F:monooxygenase activity"/>
    <property type="evidence" value="ECO:0007669"/>
    <property type="project" value="UniProtKB-KW"/>
</dbReference>
<dbReference type="Pfam" id="PF00067">
    <property type="entry name" value="p450"/>
    <property type="match status" value="1"/>
</dbReference>
<keyword evidence="6" id="KW-0812">Transmembrane</keyword>
<dbReference type="InterPro" id="IPR001128">
    <property type="entry name" value="Cyt_P450"/>
</dbReference>
<gene>
    <name evidence="13" type="ORF">CVT25_008659</name>
</gene>
<comment type="similarity">
    <text evidence="4">Belongs to the cytochrome P450 family.</text>
</comment>
<keyword evidence="7" id="KW-0479">Metal-binding</keyword>
<dbReference type="InterPro" id="IPR050121">
    <property type="entry name" value="Cytochrome_P450_monoxygenase"/>
</dbReference>
<dbReference type="PANTHER" id="PTHR24305:SF166">
    <property type="entry name" value="CYTOCHROME P450 12A4, MITOCHONDRIAL-RELATED"/>
    <property type="match status" value="1"/>
</dbReference>
<evidence type="ECO:0000256" key="7">
    <source>
        <dbReference type="ARBA" id="ARBA00022723"/>
    </source>
</evidence>
<evidence type="ECO:0000256" key="8">
    <source>
        <dbReference type="ARBA" id="ARBA00022989"/>
    </source>
</evidence>
<dbReference type="STRING" id="93625.A0A409XNW0"/>
<evidence type="ECO:0000256" key="5">
    <source>
        <dbReference type="ARBA" id="ARBA00022617"/>
    </source>
</evidence>
<comment type="subcellular location">
    <subcellularLocation>
        <location evidence="2">Membrane</location>
    </subcellularLocation>
</comment>
<dbReference type="GO" id="GO:0016020">
    <property type="term" value="C:membrane"/>
    <property type="evidence" value="ECO:0007669"/>
    <property type="project" value="UniProtKB-SubCell"/>
</dbReference>
<dbReference type="OrthoDB" id="1470350at2759"/>
<evidence type="ECO:0000256" key="12">
    <source>
        <dbReference type="ARBA" id="ARBA00023136"/>
    </source>
</evidence>
<sequence>MNQGSINQLFNPQAWEFHERISKIFSDYCFAEMTHVIGLKDGGIIRIKGSFGMPDSNRIGQSNDVYVFEPDVIHHVLVKVQQSFFNKAQDGPTEIDMLSWMTRLSLELIGRAGLGYTFDDLTETAVEHPYERASKQLMGAYSQDAFLRATVMPKITRLGTPTFRKFIVDHIPLKVVQDMRRIVQVMHDTSVEIFLNSKKVIKWGDESAGISEGNDIITTLMKANSLASDEDKLTDEEVLSQITYECFSTISLVCAYLPLWPSRSLTFAATDTTSSALSRTMYLLALHKDVQSKLREEIRNTRKECGGHGFNYDSITSLPYLDAIFKETLRLYPPVATTQRTARQDTIIPLNTPIKGIDGQEIREIPLAKGTNVIVSIIGSNRNPALWGPDAHEWKPERWLHPLPESLIDARIPGDDVYRGWKIVSVRDTCFALPTADSEANNCTKLYIYIALEMSKCQSDCLFLDMDLRTLIFNFYYTEIVLALLLEDLEFSPGSKEIFWQMNSITQPNTDPSGTVPTMPLVISVAK</sequence>
<evidence type="ECO:0000256" key="3">
    <source>
        <dbReference type="ARBA" id="ARBA00004721"/>
    </source>
</evidence>
<comment type="cofactor">
    <cofactor evidence="1">
        <name>heme</name>
        <dbReference type="ChEBI" id="CHEBI:30413"/>
    </cofactor>
</comment>
<evidence type="ECO:0000256" key="9">
    <source>
        <dbReference type="ARBA" id="ARBA00023002"/>
    </source>
</evidence>
<accession>A0A409XNW0</accession>
<comment type="caution">
    <text evidence="13">The sequence shown here is derived from an EMBL/GenBank/DDBJ whole genome shotgun (WGS) entry which is preliminary data.</text>
</comment>
<evidence type="ECO:0000256" key="2">
    <source>
        <dbReference type="ARBA" id="ARBA00004370"/>
    </source>
</evidence>
<reference evidence="13 14" key="1">
    <citation type="journal article" date="2018" name="Evol. Lett.">
        <title>Horizontal gene cluster transfer increased hallucinogenic mushroom diversity.</title>
        <authorList>
            <person name="Reynolds H.T."/>
            <person name="Vijayakumar V."/>
            <person name="Gluck-Thaler E."/>
            <person name="Korotkin H.B."/>
            <person name="Matheny P.B."/>
            <person name="Slot J.C."/>
        </authorList>
    </citation>
    <scope>NUCLEOTIDE SEQUENCE [LARGE SCALE GENOMIC DNA]</scope>
    <source>
        <strain evidence="13 14">2631</strain>
    </source>
</reference>
<evidence type="ECO:0000313" key="14">
    <source>
        <dbReference type="Proteomes" id="UP000283269"/>
    </source>
</evidence>
<comment type="pathway">
    <text evidence="3">Secondary metabolite biosynthesis; terpenoid biosynthesis.</text>
</comment>
<dbReference type="SUPFAM" id="SSF48264">
    <property type="entry name" value="Cytochrome P450"/>
    <property type="match status" value="1"/>
</dbReference>
<dbReference type="GO" id="GO:0016705">
    <property type="term" value="F:oxidoreductase activity, acting on paired donors, with incorporation or reduction of molecular oxygen"/>
    <property type="evidence" value="ECO:0007669"/>
    <property type="project" value="InterPro"/>
</dbReference>
<dbReference type="PANTHER" id="PTHR24305">
    <property type="entry name" value="CYTOCHROME P450"/>
    <property type="match status" value="1"/>
</dbReference>
<dbReference type="GO" id="GO:0020037">
    <property type="term" value="F:heme binding"/>
    <property type="evidence" value="ECO:0007669"/>
    <property type="project" value="InterPro"/>
</dbReference>
<keyword evidence="5" id="KW-0349">Heme</keyword>
<dbReference type="AlphaFoldDB" id="A0A409XNW0"/>
<evidence type="ECO:0000313" key="13">
    <source>
        <dbReference type="EMBL" id="PPQ92438.1"/>
    </source>
</evidence>
<keyword evidence="12" id="KW-0472">Membrane</keyword>
<evidence type="ECO:0000256" key="11">
    <source>
        <dbReference type="ARBA" id="ARBA00023033"/>
    </source>
</evidence>
<keyword evidence="10" id="KW-0408">Iron</keyword>
<organism evidence="13 14">
    <name type="scientific">Psilocybe cyanescens</name>
    <dbReference type="NCBI Taxonomy" id="93625"/>
    <lineage>
        <taxon>Eukaryota</taxon>
        <taxon>Fungi</taxon>
        <taxon>Dikarya</taxon>
        <taxon>Basidiomycota</taxon>
        <taxon>Agaricomycotina</taxon>
        <taxon>Agaricomycetes</taxon>
        <taxon>Agaricomycetidae</taxon>
        <taxon>Agaricales</taxon>
        <taxon>Agaricineae</taxon>
        <taxon>Strophariaceae</taxon>
        <taxon>Psilocybe</taxon>
    </lineage>
</organism>
<dbReference type="InterPro" id="IPR036396">
    <property type="entry name" value="Cyt_P450_sf"/>
</dbReference>
<dbReference type="InParanoid" id="A0A409XNW0"/>
<keyword evidence="14" id="KW-1185">Reference proteome</keyword>
<keyword evidence="9" id="KW-0560">Oxidoreductase</keyword>
<evidence type="ECO:0008006" key="15">
    <source>
        <dbReference type="Google" id="ProtNLM"/>
    </source>
</evidence>
<dbReference type="GO" id="GO:0005506">
    <property type="term" value="F:iron ion binding"/>
    <property type="evidence" value="ECO:0007669"/>
    <property type="project" value="InterPro"/>
</dbReference>
<keyword evidence="8" id="KW-1133">Transmembrane helix</keyword>
<evidence type="ECO:0000256" key="6">
    <source>
        <dbReference type="ARBA" id="ARBA00022692"/>
    </source>
</evidence>
<dbReference type="Proteomes" id="UP000283269">
    <property type="component" value="Unassembled WGS sequence"/>
</dbReference>
<name>A0A409XNW0_PSICY</name>
<evidence type="ECO:0000256" key="4">
    <source>
        <dbReference type="ARBA" id="ARBA00010617"/>
    </source>
</evidence>
<dbReference type="EMBL" id="NHYD01001045">
    <property type="protein sequence ID" value="PPQ92438.1"/>
    <property type="molecule type" value="Genomic_DNA"/>
</dbReference>
<evidence type="ECO:0000256" key="1">
    <source>
        <dbReference type="ARBA" id="ARBA00001971"/>
    </source>
</evidence>
<keyword evidence="11" id="KW-0503">Monooxygenase</keyword>
<dbReference type="Gene3D" id="1.10.630.10">
    <property type="entry name" value="Cytochrome P450"/>
    <property type="match status" value="1"/>
</dbReference>
<evidence type="ECO:0000256" key="10">
    <source>
        <dbReference type="ARBA" id="ARBA00023004"/>
    </source>
</evidence>
<protein>
    <recommendedName>
        <fullName evidence="15">Cytochrome P450</fullName>
    </recommendedName>
</protein>
<proteinExistence type="inferred from homology"/>